<dbReference type="SMART" id="SM00418">
    <property type="entry name" value="HTH_ARSR"/>
    <property type="match status" value="1"/>
</dbReference>
<dbReference type="SUPFAM" id="SSF46785">
    <property type="entry name" value="Winged helix' DNA-binding domain"/>
    <property type="match status" value="1"/>
</dbReference>
<dbReference type="InterPro" id="IPR001845">
    <property type="entry name" value="HTH_ArsR_DNA-bd_dom"/>
</dbReference>
<dbReference type="RefSeq" id="WP_326758644.1">
    <property type="nucleotide sequence ID" value="NZ_CP108382.1"/>
</dbReference>
<dbReference type="Pfam" id="PF01022">
    <property type="entry name" value="HTH_5"/>
    <property type="match status" value="1"/>
</dbReference>
<dbReference type="EMBL" id="CP109135">
    <property type="protein sequence ID" value="WSD13812.1"/>
    <property type="molecule type" value="Genomic_DNA"/>
</dbReference>
<proteinExistence type="predicted"/>
<dbReference type="PANTHER" id="PTHR33154">
    <property type="entry name" value="TRANSCRIPTIONAL REGULATOR, ARSR FAMILY"/>
    <property type="match status" value="1"/>
</dbReference>
<accession>A0ABZ1H5H8</accession>
<dbReference type="PROSITE" id="PS50987">
    <property type="entry name" value="HTH_ARSR_2"/>
    <property type="match status" value="1"/>
</dbReference>
<gene>
    <name evidence="5" type="ORF">OHB35_11525</name>
</gene>
<reference evidence="5 6" key="1">
    <citation type="submission" date="2022-10" db="EMBL/GenBank/DDBJ databases">
        <title>The complete genomes of actinobacterial strains from the NBC collection.</title>
        <authorList>
            <person name="Joergensen T.S."/>
            <person name="Alvarez Arevalo M."/>
            <person name="Sterndorff E.B."/>
            <person name="Faurdal D."/>
            <person name="Vuksanovic O."/>
            <person name="Mourched A.-S."/>
            <person name="Charusanti P."/>
            <person name="Shaw S."/>
            <person name="Blin K."/>
            <person name="Weber T."/>
        </authorList>
    </citation>
    <scope>NUCLEOTIDE SEQUENCE [LARGE SCALE GENOMIC DNA]</scope>
    <source>
        <strain evidence="5 6">NBC 01752</strain>
    </source>
</reference>
<evidence type="ECO:0000259" key="4">
    <source>
        <dbReference type="PROSITE" id="PS50987"/>
    </source>
</evidence>
<dbReference type="InterPro" id="IPR036388">
    <property type="entry name" value="WH-like_DNA-bd_sf"/>
</dbReference>
<dbReference type="GeneID" id="93932511"/>
<evidence type="ECO:0000256" key="3">
    <source>
        <dbReference type="ARBA" id="ARBA00023163"/>
    </source>
</evidence>
<evidence type="ECO:0000313" key="6">
    <source>
        <dbReference type="Proteomes" id="UP001340816"/>
    </source>
</evidence>
<feature type="domain" description="HTH arsR-type" evidence="4">
    <location>
        <begin position="17"/>
        <end position="112"/>
    </location>
</feature>
<sequence length="130" mass="13999">MSHEVADPGDDVACFQLSAADAVWWASVFKTLGDPVRLQLLVHLAALGGAEVAAHDICDVGVAQSTVSHHLKRLRDMGLVENRREGRIVYYRMGAGVRSALMQILHQRDSADAPMISSIPEAQNSGPLSP</sequence>
<keyword evidence="6" id="KW-1185">Reference proteome</keyword>
<dbReference type="InterPro" id="IPR011991">
    <property type="entry name" value="ArsR-like_HTH"/>
</dbReference>
<dbReference type="NCBIfam" id="NF033788">
    <property type="entry name" value="HTH_metalloreg"/>
    <property type="match status" value="1"/>
</dbReference>
<keyword evidence="3" id="KW-0804">Transcription</keyword>
<dbReference type="Proteomes" id="UP001340816">
    <property type="component" value="Chromosome"/>
</dbReference>
<evidence type="ECO:0000256" key="2">
    <source>
        <dbReference type="ARBA" id="ARBA00023125"/>
    </source>
</evidence>
<dbReference type="InterPro" id="IPR051081">
    <property type="entry name" value="HTH_MetalResp_TranReg"/>
</dbReference>
<dbReference type="InterPro" id="IPR036390">
    <property type="entry name" value="WH_DNA-bd_sf"/>
</dbReference>
<evidence type="ECO:0000313" key="5">
    <source>
        <dbReference type="EMBL" id="WSD13812.1"/>
    </source>
</evidence>
<organism evidence="5 6">
    <name type="scientific">Streptomyces phaeochromogenes</name>
    <dbReference type="NCBI Taxonomy" id="1923"/>
    <lineage>
        <taxon>Bacteria</taxon>
        <taxon>Bacillati</taxon>
        <taxon>Actinomycetota</taxon>
        <taxon>Actinomycetes</taxon>
        <taxon>Kitasatosporales</taxon>
        <taxon>Streptomycetaceae</taxon>
        <taxon>Streptomyces</taxon>
        <taxon>Streptomyces phaeochromogenes group</taxon>
    </lineage>
</organism>
<dbReference type="PANTHER" id="PTHR33154:SF18">
    <property type="entry name" value="ARSENICAL RESISTANCE OPERON REPRESSOR"/>
    <property type="match status" value="1"/>
</dbReference>
<name>A0ABZ1H5H8_STRPH</name>
<dbReference type="Gene3D" id="1.10.10.10">
    <property type="entry name" value="Winged helix-like DNA-binding domain superfamily/Winged helix DNA-binding domain"/>
    <property type="match status" value="1"/>
</dbReference>
<keyword evidence="1" id="KW-0805">Transcription regulation</keyword>
<keyword evidence="2" id="KW-0238">DNA-binding</keyword>
<dbReference type="PRINTS" id="PR00778">
    <property type="entry name" value="HTHARSR"/>
</dbReference>
<evidence type="ECO:0000256" key="1">
    <source>
        <dbReference type="ARBA" id="ARBA00023015"/>
    </source>
</evidence>
<protein>
    <submittedName>
        <fullName evidence="5">Metalloregulator ArsR/SmtB family transcription factor</fullName>
    </submittedName>
</protein>
<dbReference type="CDD" id="cd00090">
    <property type="entry name" value="HTH_ARSR"/>
    <property type="match status" value="1"/>
</dbReference>